<dbReference type="EMBL" id="SSUX01000017">
    <property type="protein sequence ID" value="THJ40786.1"/>
    <property type="molecule type" value="Genomic_DNA"/>
</dbReference>
<evidence type="ECO:0000313" key="2">
    <source>
        <dbReference type="Proteomes" id="UP000309618"/>
    </source>
</evidence>
<accession>A0A4S5CD53</accession>
<gene>
    <name evidence="1" type="ORF">E8Q35_19140</name>
</gene>
<proteinExistence type="predicted"/>
<sequence>MVGVLVAGLYAGYRFVCTSLRLLCWAHVLRNVAVIAQSGGSVSSTLTFVG</sequence>
<comment type="caution">
    <text evidence="1">The sequence shown here is derived from an EMBL/GenBank/DDBJ whole genome shotgun (WGS) entry which is preliminary data.</text>
</comment>
<name>A0A4S5CD53_AERVE</name>
<dbReference type="Proteomes" id="UP000309618">
    <property type="component" value="Unassembled WGS sequence"/>
</dbReference>
<organism evidence="1 2">
    <name type="scientific">Aeromonas veronii</name>
    <dbReference type="NCBI Taxonomy" id="654"/>
    <lineage>
        <taxon>Bacteria</taxon>
        <taxon>Pseudomonadati</taxon>
        <taxon>Pseudomonadota</taxon>
        <taxon>Gammaproteobacteria</taxon>
        <taxon>Aeromonadales</taxon>
        <taxon>Aeromonadaceae</taxon>
        <taxon>Aeromonas</taxon>
    </lineage>
</organism>
<protein>
    <submittedName>
        <fullName evidence="1">Uncharacterized protein</fullName>
    </submittedName>
</protein>
<dbReference type="AlphaFoldDB" id="A0A4S5CD53"/>
<reference evidence="1 2" key="1">
    <citation type="submission" date="2019-04" db="EMBL/GenBank/DDBJ databases">
        <title>Comparative genomics of Aeromonas veronii strains pathogenic to fish.</title>
        <authorList>
            <person name="Cascarano M.C."/>
            <person name="Smyrli M."/>
            <person name="Katharios P."/>
        </authorList>
    </citation>
    <scope>NUCLEOTIDE SEQUENCE [LARGE SCALE GENOMIC DNA]</scope>
    <source>
        <strain evidence="1 2">XU1</strain>
    </source>
</reference>
<evidence type="ECO:0000313" key="1">
    <source>
        <dbReference type="EMBL" id="THJ40786.1"/>
    </source>
</evidence>